<dbReference type="Proteomes" id="UP000182312">
    <property type="component" value="Unassembled WGS sequence"/>
</dbReference>
<evidence type="ECO:0000313" key="4">
    <source>
        <dbReference type="Proteomes" id="UP000182312"/>
    </source>
</evidence>
<dbReference type="EMBL" id="FOJO01000002">
    <property type="protein sequence ID" value="SFA41132.1"/>
    <property type="molecule type" value="Genomic_DNA"/>
</dbReference>
<keyword evidence="2" id="KW-1133">Transmembrane helix</keyword>
<dbReference type="PANTHER" id="PTHR41532">
    <property type="entry name" value="FIXS PROTEIN"/>
    <property type="match status" value="1"/>
</dbReference>
<feature type="transmembrane region" description="Helical" evidence="2">
    <location>
        <begin position="6"/>
        <end position="25"/>
    </location>
</feature>
<dbReference type="Pfam" id="PF03597">
    <property type="entry name" value="FixS"/>
    <property type="match status" value="1"/>
</dbReference>
<evidence type="ECO:0000313" key="3">
    <source>
        <dbReference type="EMBL" id="SFA41132.1"/>
    </source>
</evidence>
<feature type="compositionally biased region" description="Basic and acidic residues" evidence="1">
    <location>
        <begin position="50"/>
        <end position="71"/>
    </location>
</feature>
<dbReference type="OrthoDB" id="9802763at2"/>
<name>A0A1I0SNS9_9RHOB</name>
<sequence>MSALILIPVSLVMGLVGLGAFFWALRHGQFDDPAGNSCRILIPKPNPATQEEKQDDRMVANADHENPGRRL</sequence>
<dbReference type="AlphaFoldDB" id="A0A1I0SNS9"/>
<organism evidence="3 4">
    <name type="scientific">Paracoccus halophilus</name>
    <dbReference type="NCBI Taxonomy" id="376733"/>
    <lineage>
        <taxon>Bacteria</taxon>
        <taxon>Pseudomonadati</taxon>
        <taxon>Pseudomonadota</taxon>
        <taxon>Alphaproteobacteria</taxon>
        <taxon>Rhodobacterales</taxon>
        <taxon>Paracoccaceae</taxon>
        <taxon>Paracoccus</taxon>
    </lineage>
</organism>
<evidence type="ECO:0000256" key="2">
    <source>
        <dbReference type="SAM" id="Phobius"/>
    </source>
</evidence>
<keyword evidence="2" id="KW-0812">Transmembrane</keyword>
<dbReference type="PANTHER" id="PTHR41532:SF1">
    <property type="entry name" value="FIXS PROTEIN"/>
    <property type="match status" value="1"/>
</dbReference>
<protein>
    <submittedName>
        <fullName evidence="3">Cytochrome oxidase maturation protein, cbb3-type</fullName>
    </submittedName>
</protein>
<keyword evidence="2" id="KW-0472">Membrane</keyword>
<feature type="region of interest" description="Disordered" evidence="1">
    <location>
        <begin position="45"/>
        <end position="71"/>
    </location>
</feature>
<dbReference type="RefSeq" id="WP_074948006.1">
    <property type="nucleotide sequence ID" value="NZ_FOJO01000002.1"/>
</dbReference>
<dbReference type="InterPro" id="IPR004714">
    <property type="entry name" value="Cyt_oxidase_maturation_cbb3"/>
</dbReference>
<proteinExistence type="predicted"/>
<dbReference type="NCBIfam" id="TIGR00847">
    <property type="entry name" value="ccoS"/>
    <property type="match status" value="1"/>
</dbReference>
<gene>
    <name evidence="3" type="ORF">SAMN04487972_10287</name>
</gene>
<reference evidence="3 4" key="1">
    <citation type="submission" date="2016-10" db="EMBL/GenBank/DDBJ databases">
        <authorList>
            <person name="de Groot N.N."/>
        </authorList>
    </citation>
    <scope>NUCLEOTIDE SEQUENCE [LARGE SCALE GENOMIC DNA]</scope>
    <source>
        <strain evidence="3 4">CGMCC 1.6117</strain>
    </source>
</reference>
<accession>A0A1I0SNS9</accession>
<evidence type="ECO:0000256" key="1">
    <source>
        <dbReference type="SAM" id="MobiDB-lite"/>
    </source>
</evidence>